<sequence>WSPWPNREVCMLDAMGAFPRALFSEAELRAIRWFAVKNGHSQIPTVSQVKQVRPTILQTAGLNTTTYTGRQGNVHAVNDWRQIIAHELANPMVRRHMRFLAEDSGVKLEEARQAQRWLSEVDGNLAGPMARTKHGKDFFVYEPALANIDCLGTTAPVMPTRWFTREGRIFARVHRLRLTKEGDSYVIDGRTSECCDIPLEAFVLSVIELNEPELQRRYRLPAPSNIKGIPCVLRDDLRLSLEPWTEPVINKWRRLANGRRVCSVPLWFYCDDTSGNASKKWNKHDSILFTLAGLPRKHAQLMYNIHFVATSNIASPLELMEPVVEQLRCVRETGIDAWDCEHEEMVLAIPWVLAFQGDNPMASEFASHIGMQGRCFCRVCHAAKLGGDSMMTQPNADLPAASTIAASHTDSEPVASREAMLQEQLAAFMRAGDPRSKEETRAELHKQLARVLGGAPSAVEGMATATGCKDKYSQHWFEQLKMACSEIKDELRTRPTKEGMTANEEIKAHLSALRATMPKNLFNPVLDIPDFDANQDSPVEILHVVLLGVVKYWWRDAVSRISSGDKENLKARISGLDVTGLGIPQPRGSTLVQYAKSLTGQDFRVILQIAPSVLQGLIPDTHYEAWLTLCRLAPLVYQPRIVNLDEYMDRLEDAISDFLAATALWTTQWFNKPKFHLLVHLPEHIRRFGPAILYATEAFESYNFVIRLRSINSNRHTPSIDIARAFNHLHAVRHLVSGGY</sequence>
<evidence type="ECO:0000313" key="1">
    <source>
        <dbReference type="EMBL" id="KAI0054859.1"/>
    </source>
</evidence>
<dbReference type="EMBL" id="MU277337">
    <property type="protein sequence ID" value="KAI0054859.1"/>
    <property type="molecule type" value="Genomic_DNA"/>
</dbReference>
<reference evidence="1" key="2">
    <citation type="journal article" date="2022" name="New Phytol.">
        <title>Evolutionary transition to the ectomycorrhizal habit in the genomes of a hyperdiverse lineage of mushroom-forming fungi.</title>
        <authorList>
            <person name="Looney B."/>
            <person name="Miyauchi S."/>
            <person name="Morin E."/>
            <person name="Drula E."/>
            <person name="Courty P.E."/>
            <person name="Kohler A."/>
            <person name="Kuo A."/>
            <person name="LaButti K."/>
            <person name="Pangilinan J."/>
            <person name="Lipzen A."/>
            <person name="Riley R."/>
            <person name="Andreopoulos W."/>
            <person name="He G."/>
            <person name="Johnson J."/>
            <person name="Nolan M."/>
            <person name="Tritt A."/>
            <person name="Barry K.W."/>
            <person name="Grigoriev I.V."/>
            <person name="Nagy L.G."/>
            <person name="Hibbett D."/>
            <person name="Henrissat B."/>
            <person name="Matheny P.B."/>
            <person name="Labbe J."/>
            <person name="Martin F.M."/>
        </authorList>
    </citation>
    <scope>NUCLEOTIDE SEQUENCE</scope>
    <source>
        <strain evidence="1">HHB10654</strain>
    </source>
</reference>
<name>A0ACB8SEE6_9AGAM</name>
<gene>
    <name evidence="1" type="ORF">BV25DRAFT_1766987</name>
</gene>
<feature type="non-terminal residue" evidence="1">
    <location>
        <position position="740"/>
    </location>
</feature>
<comment type="caution">
    <text evidence="1">The sequence shown here is derived from an EMBL/GenBank/DDBJ whole genome shotgun (WGS) entry which is preliminary data.</text>
</comment>
<protein>
    <submittedName>
        <fullName evidence="1">Uncharacterized protein</fullName>
    </submittedName>
</protein>
<feature type="non-terminal residue" evidence="1">
    <location>
        <position position="1"/>
    </location>
</feature>
<dbReference type="Proteomes" id="UP000814140">
    <property type="component" value="Unassembled WGS sequence"/>
</dbReference>
<evidence type="ECO:0000313" key="2">
    <source>
        <dbReference type="Proteomes" id="UP000814140"/>
    </source>
</evidence>
<proteinExistence type="predicted"/>
<accession>A0ACB8SEE6</accession>
<keyword evidence="2" id="KW-1185">Reference proteome</keyword>
<organism evidence="1 2">
    <name type="scientific">Artomyces pyxidatus</name>
    <dbReference type="NCBI Taxonomy" id="48021"/>
    <lineage>
        <taxon>Eukaryota</taxon>
        <taxon>Fungi</taxon>
        <taxon>Dikarya</taxon>
        <taxon>Basidiomycota</taxon>
        <taxon>Agaricomycotina</taxon>
        <taxon>Agaricomycetes</taxon>
        <taxon>Russulales</taxon>
        <taxon>Auriscalpiaceae</taxon>
        <taxon>Artomyces</taxon>
    </lineage>
</organism>
<reference evidence="1" key="1">
    <citation type="submission" date="2021-03" db="EMBL/GenBank/DDBJ databases">
        <authorList>
            <consortium name="DOE Joint Genome Institute"/>
            <person name="Ahrendt S."/>
            <person name="Looney B.P."/>
            <person name="Miyauchi S."/>
            <person name="Morin E."/>
            <person name="Drula E."/>
            <person name="Courty P.E."/>
            <person name="Chicoki N."/>
            <person name="Fauchery L."/>
            <person name="Kohler A."/>
            <person name="Kuo A."/>
            <person name="Labutti K."/>
            <person name="Pangilinan J."/>
            <person name="Lipzen A."/>
            <person name="Riley R."/>
            <person name="Andreopoulos W."/>
            <person name="He G."/>
            <person name="Johnson J."/>
            <person name="Barry K.W."/>
            <person name="Grigoriev I.V."/>
            <person name="Nagy L."/>
            <person name="Hibbett D."/>
            <person name="Henrissat B."/>
            <person name="Matheny P.B."/>
            <person name="Labbe J."/>
            <person name="Martin F."/>
        </authorList>
    </citation>
    <scope>NUCLEOTIDE SEQUENCE</scope>
    <source>
        <strain evidence="1">HHB10654</strain>
    </source>
</reference>